<organism evidence="8 9">
    <name type="scientific">Melopsittacus undulatus</name>
    <name type="common">Budgerigar</name>
    <name type="synonym">Psittacus undulatus</name>
    <dbReference type="NCBI Taxonomy" id="13146"/>
    <lineage>
        <taxon>Eukaryota</taxon>
        <taxon>Metazoa</taxon>
        <taxon>Chordata</taxon>
        <taxon>Craniata</taxon>
        <taxon>Vertebrata</taxon>
        <taxon>Euteleostomi</taxon>
        <taxon>Archelosauria</taxon>
        <taxon>Archosauria</taxon>
        <taxon>Dinosauria</taxon>
        <taxon>Saurischia</taxon>
        <taxon>Theropoda</taxon>
        <taxon>Coelurosauria</taxon>
        <taxon>Aves</taxon>
        <taxon>Neognathae</taxon>
        <taxon>Neoaves</taxon>
        <taxon>Telluraves</taxon>
        <taxon>Australaves</taxon>
        <taxon>Psittaciformes</taxon>
        <taxon>Psittaculidae</taxon>
        <taxon>Melopsittacus</taxon>
    </lineage>
</organism>
<dbReference type="AlphaFoldDB" id="A0A8V5GVX6"/>
<comment type="subcellular location">
    <subcellularLocation>
        <location evidence="1">Membrane</location>
        <topology evidence="1">Single-pass membrane protein</topology>
    </subcellularLocation>
</comment>
<dbReference type="Pfam" id="PF02038">
    <property type="entry name" value="ATP1G1_PLM_MAT8"/>
    <property type="match status" value="1"/>
</dbReference>
<comment type="similarity">
    <text evidence="2 7">Belongs to the FXYD family.</text>
</comment>
<keyword evidence="3 7" id="KW-0813">Transport</keyword>
<evidence type="ECO:0000256" key="3">
    <source>
        <dbReference type="ARBA" id="ARBA00022448"/>
    </source>
</evidence>
<name>A0A8V5GVX6_MELUD</name>
<dbReference type="Gene3D" id="1.20.5.780">
    <property type="entry name" value="Single helix bin"/>
    <property type="match status" value="1"/>
</dbReference>
<evidence type="ECO:0000313" key="8">
    <source>
        <dbReference type="Ensembl" id="ENSMUNP00000023308.1"/>
    </source>
</evidence>
<evidence type="ECO:0000256" key="6">
    <source>
        <dbReference type="ARBA" id="ARBA00023136"/>
    </source>
</evidence>
<keyword evidence="5 7" id="KW-0406">Ion transport</keyword>
<sequence>HWGISVQGEGLVPPTIRNGGLIFAIVAFVLGLLIILSKCLAWAGLPLALTPSPSSSCARYRRGRGPWVLPHHGGEGIACSLGNSSQTSCRQNRVGKEGT</sequence>
<evidence type="ECO:0000256" key="5">
    <source>
        <dbReference type="ARBA" id="ARBA00023065"/>
    </source>
</evidence>
<protein>
    <recommendedName>
        <fullName evidence="7">FXYD domain-containing ion transport regulator</fullName>
    </recommendedName>
</protein>
<reference evidence="8" key="3">
    <citation type="submission" date="2025-09" db="UniProtKB">
        <authorList>
            <consortium name="Ensembl"/>
        </authorList>
    </citation>
    <scope>IDENTIFICATION</scope>
</reference>
<evidence type="ECO:0000256" key="7">
    <source>
        <dbReference type="RuleBase" id="RU364131"/>
    </source>
</evidence>
<keyword evidence="9" id="KW-1185">Reference proteome</keyword>
<proteinExistence type="inferred from homology"/>
<dbReference type="GO" id="GO:0006811">
    <property type="term" value="P:monoatomic ion transport"/>
    <property type="evidence" value="ECO:0007669"/>
    <property type="project" value="UniProtKB-KW"/>
</dbReference>
<evidence type="ECO:0000313" key="9">
    <source>
        <dbReference type="Proteomes" id="UP000694405"/>
    </source>
</evidence>
<feature type="transmembrane region" description="Helical" evidence="7">
    <location>
        <begin position="20"/>
        <end position="45"/>
    </location>
</feature>
<dbReference type="GO" id="GO:0099106">
    <property type="term" value="F:ion channel regulator activity"/>
    <property type="evidence" value="ECO:0007669"/>
    <property type="project" value="InterPro"/>
</dbReference>
<keyword evidence="7" id="KW-1133">Transmembrane helix</keyword>
<dbReference type="GO" id="GO:0043269">
    <property type="term" value="P:regulation of monoatomic ion transport"/>
    <property type="evidence" value="ECO:0007669"/>
    <property type="project" value="InterPro"/>
</dbReference>
<keyword evidence="4 7" id="KW-0812">Transmembrane</keyword>
<dbReference type="InterPro" id="IPR000272">
    <property type="entry name" value="Ion-transport_regulator_FXYD"/>
</dbReference>
<reference evidence="8" key="1">
    <citation type="submission" date="2020-03" db="EMBL/GenBank/DDBJ databases">
        <title>Melopsittacus undulatus (budgerigar) genome, bMelUnd1, maternal haplotype with Z.</title>
        <authorList>
            <person name="Gedman G."/>
            <person name="Mountcastle J."/>
            <person name="Haase B."/>
            <person name="Formenti G."/>
            <person name="Wright T."/>
            <person name="Apodaca J."/>
            <person name="Pelan S."/>
            <person name="Chow W."/>
            <person name="Rhie A."/>
            <person name="Howe K."/>
            <person name="Fedrigo O."/>
            <person name="Jarvis E.D."/>
        </authorList>
    </citation>
    <scope>NUCLEOTIDE SEQUENCE [LARGE SCALE GENOMIC DNA]</scope>
</reference>
<evidence type="ECO:0000256" key="2">
    <source>
        <dbReference type="ARBA" id="ARBA00005948"/>
    </source>
</evidence>
<evidence type="ECO:0000256" key="4">
    <source>
        <dbReference type="ARBA" id="ARBA00022692"/>
    </source>
</evidence>
<dbReference type="Ensembl" id="ENSMUNT00000029557.1">
    <property type="protein sequence ID" value="ENSMUNP00000023308.1"/>
    <property type="gene ID" value="ENSMUNG00000020623.1"/>
</dbReference>
<evidence type="ECO:0000256" key="1">
    <source>
        <dbReference type="ARBA" id="ARBA00004167"/>
    </source>
</evidence>
<accession>A0A8V5GVX6</accession>
<dbReference type="Proteomes" id="UP000694405">
    <property type="component" value="Chromosome 15"/>
</dbReference>
<dbReference type="GO" id="GO:0016020">
    <property type="term" value="C:membrane"/>
    <property type="evidence" value="ECO:0007669"/>
    <property type="project" value="UniProtKB-SubCell"/>
</dbReference>
<keyword evidence="6 7" id="KW-0472">Membrane</keyword>
<reference evidence="8" key="2">
    <citation type="submission" date="2025-08" db="UniProtKB">
        <authorList>
            <consortium name="Ensembl"/>
        </authorList>
    </citation>
    <scope>IDENTIFICATION</scope>
</reference>